<dbReference type="AlphaFoldDB" id="A0AAV9NWQ0"/>
<keyword evidence="4" id="KW-1185">Reference proteome</keyword>
<protein>
    <submittedName>
        <fullName evidence="3">Uncharacterized protein</fullName>
    </submittedName>
</protein>
<feature type="region of interest" description="Disordered" evidence="1">
    <location>
        <begin position="254"/>
        <end position="297"/>
    </location>
</feature>
<organism evidence="3 4">
    <name type="scientific">Saxophila tyrrhenica</name>
    <dbReference type="NCBI Taxonomy" id="1690608"/>
    <lineage>
        <taxon>Eukaryota</taxon>
        <taxon>Fungi</taxon>
        <taxon>Dikarya</taxon>
        <taxon>Ascomycota</taxon>
        <taxon>Pezizomycotina</taxon>
        <taxon>Dothideomycetes</taxon>
        <taxon>Dothideomycetidae</taxon>
        <taxon>Mycosphaerellales</taxon>
        <taxon>Extremaceae</taxon>
        <taxon>Saxophila</taxon>
    </lineage>
</organism>
<evidence type="ECO:0000313" key="3">
    <source>
        <dbReference type="EMBL" id="KAK5164331.1"/>
    </source>
</evidence>
<dbReference type="Proteomes" id="UP001337655">
    <property type="component" value="Unassembled WGS sequence"/>
</dbReference>
<proteinExistence type="predicted"/>
<name>A0AAV9NWQ0_9PEZI</name>
<gene>
    <name evidence="3" type="ORF">LTR77_010027</name>
</gene>
<feature type="transmembrane region" description="Helical" evidence="2">
    <location>
        <begin position="218"/>
        <end position="238"/>
    </location>
</feature>
<dbReference type="RefSeq" id="XP_064654624.1">
    <property type="nucleotide sequence ID" value="XM_064807251.1"/>
</dbReference>
<feature type="compositionally biased region" description="Acidic residues" evidence="1">
    <location>
        <begin position="262"/>
        <end position="273"/>
    </location>
</feature>
<dbReference type="PANTHER" id="PTHR35340:SF8">
    <property type="entry name" value="ASST-DOMAIN-CONTAINING PROTEIN"/>
    <property type="match status" value="1"/>
</dbReference>
<evidence type="ECO:0000256" key="1">
    <source>
        <dbReference type="SAM" id="MobiDB-lite"/>
    </source>
</evidence>
<sequence>MVAEYPRPDHQYSTSRGSMEILPNGNVFMGWTFHSRISEHAQDGRVLMKAKLPPQKNTYRSYKAPWTGRPVDPPDVLSRAVEHGSSKGLTTEVYVSWNGATNVEKWNVYQADLQGGEKKLVTSVKKMGFETSVKLEEFIPTVIVEASDSEGRSLGQSKLTRTIPADRDEDQFNEEQEWLDEHVPTTPVELTNSVEGERYGSGYSFWNQTPFARQHATLAAYIGGVLTCCTFAFLYFAGSRSKHRMQRRRQTAGYEQVYKEDQENEHELDDGVGESDGFRSQSTTPANSDGGSSWKGG</sequence>
<keyword evidence="2" id="KW-1133">Transmembrane helix</keyword>
<dbReference type="EMBL" id="JAVRRT010000020">
    <property type="protein sequence ID" value="KAK5164331.1"/>
    <property type="molecule type" value="Genomic_DNA"/>
</dbReference>
<dbReference type="GeneID" id="89931357"/>
<comment type="caution">
    <text evidence="3">The sequence shown here is derived from an EMBL/GenBank/DDBJ whole genome shotgun (WGS) entry which is preliminary data.</text>
</comment>
<dbReference type="PANTHER" id="PTHR35340">
    <property type="entry name" value="PQQ ENZYME REPEAT PROTEIN-RELATED"/>
    <property type="match status" value="1"/>
</dbReference>
<feature type="compositionally biased region" description="Polar residues" evidence="1">
    <location>
        <begin position="278"/>
        <end position="291"/>
    </location>
</feature>
<reference evidence="3 4" key="1">
    <citation type="submission" date="2023-08" db="EMBL/GenBank/DDBJ databases">
        <title>Black Yeasts Isolated from many extreme environments.</title>
        <authorList>
            <person name="Coleine C."/>
            <person name="Stajich J.E."/>
            <person name="Selbmann L."/>
        </authorList>
    </citation>
    <scope>NUCLEOTIDE SEQUENCE [LARGE SCALE GENOMIC DNA]</scope>
    <source>
        <strain evidence="3 4">CCFEE 5935</strain>
    </source>
</reference>
<dbReference type="InterPro" id="IPR053143">
    <property type="entry name" value="Arylsulfate_ST"/>
</dbReference>
<keyword evidence="2" id="KW-0812">Transmembrane</keyword>
<accession>A0AAV9NWQ0</accession>
<evidence type="ECO:0000256" key="2">
    <source>
        <dbReference type="SAM" id="Phobius"/>
    </source>
</evidence>
<keyword evidence="2" id="KW-0472">Membrane</keyword>
<evidence type="ECO:0000313" key="4">
    <source>
        <dbReference type="Proteomes" id="UP001337655"/>
    </source>
</evidence>